<evidence type="ECO:0000313" key="2">
    <source>
        <dbReference type="Proteomes" id="UP001153331"/>
    </source>
</evidence>
<sequence>MIVTIDDYRGAVGSNVGPGSNELTKDEHDDCSFTVAQAGHLKLTLQALNSLLTHTPLDRHGQLQFDDVVQGAPPRTYVNGSEEVYFLVKHLPWPSKIPVVFANAYSEVAQSRPFTNRYLPRRKYIGPVSSAFAPTFTSIRILLPEIDAKCNTSLSDFFEKADEQCQSYFHLPQMRYLQDSVKSFPFMRLPAELRLQVYDQVYNRLVPSEAFERVQAKGCFMMDHPLPVHLDIARVSKILHEETTEHLFNKRALLIEACQESRSGQNSECFTEYTAEDYAGLITNMSSRIRYRFTILEIRIVSGMRGEDRKFVREELGDTPLRQICAALPNLEFIVISFDRADEWRQRLNVAQKVRFTHLISQTRTLDWIYAQLPVRGPRVAWDLMHFRPFVDRASILRENIMSMWMMRDQIEREDSFELKQSVTATKEEVQRWSEIESLILKALSQD</sequence>
<dbReference type="Proteomes" id="UP001153331">
    <property type="component" value="Unassembled WGS sequence"/>
</dbReference>
<protein>
    <submittedName>
        <fullName evidence="1">Uncharacterized protein</fullName>
    </submittedName>
</protein>
<accession>A0ACC2IMB0</accession>
<comment type="caution">
    <text evidence="1">The sequence shown here is derived from an EMBL/GenBank/DDBJ whole genome shotgun (WGS) entry which is preliminary data.</text>
</comment>
<reference evidence="1" key="1">
    <citation type="submission" date="2022-11" db="EMBL/GenBank/DDBJ databases">
        <title>Genome Sequence of Boeremia exigua.</title>
        <authorList>
            <person name="Buettner E."/>
        </authorList>
    </citation>
    <scope>NUCLEOTIDE SEQUENCE</scope>
    <source>
        <strain evidence="1">CU02</strain>
    </source>
</reference>
<evidence type="ECO:0000313" key="1">
    <source>
        <dbReference type="EMBL" id="KAJ8116303.1"/>
    </source>
</evidence>
<gene>
    <name evidence="1" type="ORF">OPT61_g2238</name>
</gene>
<name>A0ACC2IMB0_9PLEO</name>
<keyword evidence="2" id="KW-1185">Reference proteome</keyword>
<dbReference type="EMBL" id="JAPHNI010000100">
    <property type="protein sequence ID" value="KAJ8116303.1"/>
    <property type="molecule type" value="Genomic_DNA"/>
</dbReference>
<proteinExistence type="predicted"/>
<organism evidence="1 2">
    <name type="scientific">Boeremia exigua</name>
    <dbReference type="NCBI Taxonomy" id="749465"/>
    <lineage>
        <taxon>Eukaryota</taxon>
        <taxon>Fungi</taxon>
        <taxon>Dikarya</taxon>
        <taxon>Ascomycota</taxon>
        <taxon>Pezizomycotina</taxon>
        <taxon>Dothideomycetes</taxon>
        <taxon>Pleosporomycetidae</taxon>
        <taxon>Pleosporales</taxon>
        <taxon>Pleosporineae</taxon>
        <taxon>Didymellaceae</taxon>
        <taxon>Boeremia</taxon>
    </lineage>
</organism>